<organism evidence="1 2">
    <name type="scientific">Patagioenas fasciata monilis</name>
    <dbReference type="NCBI Taxonomy" id="372326"/>
    <lineage>
        <taxon>Eukaryota</taxon>
        <taxon>Metazoa</taxon>
        <taxon>Chordata</taxon>
        <taxon>Craniata</taxon>
        <taxon>Vertebrata</taxon>
        <taxon>Euteleostomi</taxon>
        <taxon>Archelosauria</taxon>
        <taxon>Archosauria</taxon>
        <taxon>Dinosauria</taxon>
        <taxon>Saurischia</taxon>
        <taxon>Theropoda</taxon>
        <taxon>Coelurosauria</taxon>
        <taxon>Aves</taxon>
        <taxon>Neognathae</taxon>
        <taxon>Neoaves</taxon>
        <taxon>Columbimorphae</taxon>
        <taxon>Columbiformes</taxon>
        <taxon>Columbidae</taxon>
        <taxon>Patagioenas</taxon>
    </lineage>
</organism>
<gene>
    <name evidence="1" type="ORF">AV530_015673</name>
</gene>
<proteinExistence type="predicted"/>
<keyword evidence="2" id="KW-1185">Reference proteome</keyword>
<comment type="caution">
    <text evidence="1">The sequence shown here is derived from an EMBL/GenBank/DDBJ whole genome shotgun (WGS) entry which is preliminary data.</text>
</comment>
<dbReference type="EMBL" id="LSYS01003057">
    <property type="protein sequence ID" value="OPJ84198.1"/>
    <property type="molecule type" value="Genomic_DNA"/>
</dbReference>
<dbReference type="Proteomes" id="UP000190648">
    <property type="component" value="Unassembled WGS sequence"/>
</dbReference>
<dbReference type="AlphaFoldDB" id="A0A1V4KIF3"/>
<protein>
    <submittedName>
        <fullName evidence="1">Uncharacterized protein</fullName>
    </submittedName>
</protein>
<evidence type="ECO:0000313" key="1">
    <source>
        <dbReference type="EMBL" id="OPJ84198.1"/>
    </source>
</evidence>
<sequence>MKRLDSVMASHSSLCIFRCHNLFKFQDTFKVSSLSKDVSKRQSRNKNLGVNLLSYGNRAEVNMTLTIACITVGLSFLYYQKECKFVFSG</sequence>
<evidence type="ECO:0000313" key="2">
    <source>
        <dbReference type="Proteomes" id="UP000190648"/>
    </source>
</evidence>
<accession>A0A1V4KIF3</accession>
<name>A0A1V4KIF3_PATFA</name>
<reference evidence="1 2" key="1">
    <citation type="submission" date="2016-02" db="EMBL/GenBank/DDBJ databases">
        <title>Band-tailed pigeon sequencing and assembly.</title>
        <authorList>
            <person name="Soares A.E."/>
            <person name="Novak B.J."/>
            <person name="Rice E.S."/>
            <person name="O'Connell B."/>
            <person name="Chang D."/>
            <person name="Weber S."/>
            <person name="Shapiro B."/>
        </authorList>
    </citation>
    <scope>NUCLEOTIDE SEQUENCE [LARGE SCALE GENOMIC DNA]</scope>
    <source>
        <strain evidence="1">BTP2013</strain>
        <tissue evidence="1">Blood</tissue>
    </source>
</reference>